<evidence type="ECO:0000313" key="3">
    <source>
        <dbReference type="EMBL" id="KAK4286636.1"/>
    </source>
</evidence>
<sequence>MRSVVSPLALLVVVTLVLLLTLSTTTTTTSAAHGHSRGRRGHPHPPLQRHPGWSWQQQTTSPGRRRGGGIRLKQNQEDQSRRNNHRQTTHSQLPLDTPYLHHPQPHAHRGPSVPLGSTRGRRGYSPSVSYSLTPLSDGGVTRMPSRRRSCLCTVTLASVRPLHTITSPSVKW</sequence>
<proteinExistence type="predicted"/>
<gene>
    <name evidence="3" type="ORF">Pmani_040272</name>
</gene>
<keyword evidence="2" id="KW-0732">Signal</keyword>
<dbReference type="Proteomes" id="UP001292094">
    <property type="component" value="Unassembled WGS sequence"/>
</dbReference>
<evidence type="ECO:0000313" key="4">
    <source>
        <dbReference type="Proteomes" id="UP001292094"/>
    </source>
</evidence>
<protein>
    <recommendedName>
        <fullName evidence="5">Secreted protein</fullName>
    </recommendedName>
</protein>
<evidence type="ECO:0000256" key="1">
    <source>
        <dbReference type="SAM" id="MobiDB-lite"/>
    </source>
</evidence>
<reference evidence="3" key="1">
    <citation type="submission" date="2023-11" db="EMBL/GenBank/DDBJ databases">
        <title>Genome assemblies of two species of porcelain crab, Petrolisthes cinctipes and Petrolisthes manimaculis (Anomura: Porcellanidae).</title>
        <authorList>
            <person name="Angst P."/>
        </authorList>
    </citation>
    <scope>NUCLEOTIDE SEQUENCE</scope>
    <source>
        <strain evidence="3">PB745_02</strain>
        <tissue evidence="3">Gill</tissue>
    </source>
</reference>
<feature type="chain" id="PRO_5041899519" description="Secreted protein" evidence="2">
    <location>
        <begin position="32"/>
        <end position="172"/>
    </location>
</feature>
<evidence type="ECO:0008006" key="5">
    <source>
        <dbReference type="Google" id="ProtNLM"/>
    </source>
</evidence>
<dbReference type="EMBL" id="JAWZYT010007463">
    <property type="protein sequence ID" value="KAK4286636.1"/>
    <property type="molecule type" value="Genomic_DNA"/>
</dbReference>
<dbReference type="AlphaFoldDB" id="A0AAE1NDM1"/>
<feature type="compositionally biased region" description="Basic residues" evidence="1">
    <location>
        <begin position="34"/>
        <end position="43"/>
    </location>
</feature>
<keyword evidence="4" id="KW-1185">Reference proteome</keyword>
<feature type="signal peptide" evidence="2">
    <location>
        <begin position="1"/>
        <end position="31"/>
    </location>
</feature>
<comment type="caution">
    <text evidence="3">The sequence shown here is derived from an EMBL/GenBank/DDBJ whole genome shotgun (WGS) entry which is preliminary data.</text>
</comment>
<evidence type="ECO:0000256" key="2">
    <source>
        <dbReference type="SAM" id="SignalP"/>
    </source>
</evidence>
<accession>A0AAE1NDM1</accession>
<feature type="region of interest" description="Disordered" evidence="1">
    <location>
        <begin position="26"/>
        <end position="130"/>
    </location>
</feature>
<organism evidence="3 4">
    <name type="scientific">Petrolisthes manimaculis</name>
    <dbReference type="NCBI Taxonomy" id="1843537"/>
    <lineage>
        <taxon>Eukaryota</taxon>
        <taxon>Metazoa</taxon>
        <taxon>Ecdysozoa</taxon>
        <taxon>Arthropoda</taxon>
        <taxon>Crustacea</taxon>
        <taxon>Multicrustacea</taxon>
        <taxon>Malacostraca</taxon>
        <taxon>Eumalacostraca</taxon>
        <taxon>Eucarida</taxon>
        <taxon>Decapoda</taxon>
        <taxon>Pleocyemata</taxon>
        <taxon>Anomura</taxon>
        <taxon>Galatheoidea</taxon>
        <taxon>Porcellanidae</taxon>
        <taxon>Petrolisthes</taxon>
    </lineage>
</organism>
<name>A0AAE1NDM1_9EUCA</name>